<dbReference type="EMBL" id="LILC01000015">
    <property type="protein sequence ID" value="KOO45929.1"/>
    <property type="molecule type" value="Genomic_DNA"/>
</dbReference>
<dbReference type="CDD" id="cd02766">
    <property type="entry name" value="MopB_3"/>
    <property type="match status" value="1"/>
</dbReference>
<proteinExistence type="inferred from homology"/>
<dbReference type="GO" id="GO:0046872">
    <property type="term" value="F:metal ion binding"/>
    <property type="evidence" value="ECO:0007669"/>
    <property type="project" value="UniProtKB-KW"/>
</dbReference>
<dbReference type="SUPFAM" id="SSF50692">
    <property type="entry name" value="ADC-like"/>
    <property type="match status" value="1"/>
</dbReference>
<evidence type="ECO:0000256" key="7">
    <source>
        <dbReference type="ARBA" id="ARBA00023014"/>
    </source>
</evidence>
<comment type="caution">
    <text evidence="9">The sequence shown here is derived from an EMBL/GenBank/DDBJ whole genome shotgun (WGS) entry which is preliminary data.</text>
</comment>
<comment type="similarity">
    <text evidence="2">Belongs to the prokaryotic molybdopterin-containing oxidoreductase family.</text>
</comment>
<dbReference type="AlphaFoldDB" id="A0A0M0L4F3"/>
<dbReference type="Pfam" id="PF04879">
    <property type="entry name" value="Molybdop_Fe4S4"/>
    <property type="match status" value="1"/>
</dbReference>
<keyword evidence="7" id="KW-0411">Iron-sulfur</keyword>
<dbReference type="InterPro" id="IPR006963">
    <property type="entry name" value="Mopterin_OxRdtase_4Fe-4S_dom"/>
</dbReference>
<dbReference type="STRING" id="284581.AMD01_12705"/>
<evidence type="ECO:0000259" key="8">
    <source>
        <dbReference type="PROSITE" id="PS51669"/>
    </source>
</evidence>
<dbReference type="GO" id="GO:0043546">
    <property type="term" value="F:molybdopterin cofactor binding"/>
    <property type="evidence" value="ECO:0007669"/>
    <property type="project" value="InterPro"/>
</dbReference>
<evidence type="ECO:0000256" key="5">
    <source>
        <dbReference type="ARBA" id="ARBA00023002"/>
    </source>
</evidence>
<protein>
    <submittedName>
        <fullName evidence="9">Oxidoreductase</fullName>
    </submittedName>
</protein>
<accession>A0A0M0L4F3</accession>
<sequence length="674" mass="75103">MKKEVISSCPLNCWDSCGFHVTVENNKVIKVDGDANHPITQGKICGRGRALETRANSSDRLLHPLKKINGQFVQISWEQALAEIAEKMADIKKKYGSQAVLHSHDYANNGLLKNLDQRFFNSYGGVTELTGSICWGAGIEAQVWDFGDSYSHSPHDIYHSKHVVIWGRNVARTNMHLFQHLQEAKKHGIHLTVIDPIYNATAKIAHDYISIKPGMDGILAIGIIKELRRLGLENHHFIEQYSIGYEDLVALVDEISMEEIVNMTEIPHDRITGLAELYAERPVTTYLGLGMQRYKNGGNTIRLIDALIAVSGNIGIQGGGANFGNLQVGQSFNSNALTLPERKQKKRSFTMMKQAEGILEAVDPEIQMIMVTCGNPVTQVPNTNLVEKAFSSVNTLVVIDQFMTDTAALADYVLPTTTVFEETDIYYASMYHGYMNYGEAAVTPPGEAKSDRWIWTELAKRLGFGEVFDYTVDEFLEMGLSKLKDHGITLDRLKEEKHLLLPIKDVPWSTYEFKTPSGKYEFTSTLGEKKGYNGKLQLLFPEESSASNMELARKFPYQLLSIHPMRSNHSQHYPVIKGLQEVKIEVSQDVATDVGLEEGDTAQLFNDRGTLKGKVKIMKIAHPGTINVDEGQWKRFGGSVNLLTPNGESDNGLGSTLYDCLVGIKKVESVSVNN</sequence>
<comment type="cofactor">
    <cofactor evidence="1">
        <name>Mo-bis(molybdopterin guanine dinucleotide)</name>
        <dbReference type="ChEBI" id="CHEBI:60539"/>
    </cofactor>
</comment>
<evidence type="ECO:0000313" key="9">
    <source>
        <dbReference type="EMBL" id="KOO45929.1"/>
    </source>
</evidence>
<evidence type="ECO:0000256" key="2">
    <source>
        <dbReference type="ARBA" id="ARBA00010312"/>
    </source>
</evidence>
<reference evidence="10" key="1">
    <citation type="submission" date="2015-08" db="EMBL/GenBank/DDBJ databases">
        <title>Fjat-14210 dsm16467.</title>
        <authorList>
            <person name="Liu B."/>
            <person name="Wang J."/>
            <person name="Zhu Y."/>
            <person name="Liu G."/>
            <person name="Chen Q."/>
            <person name="Chen Z."/>
            <person name="Lan J."/>
            <person name="Che J."/>
            <person name="Ge C."/>
            <person name="Shi H."/>
            <person name="Pan Z."/>
            <person name="Liu X."/>
        </authorList>
    </citation>
    <scope>NUCLEOTIDE SEQUENCE [LARGE SCALE GENOMIC DNA]</scope>
    <source>
        <strain evidence="10">DSM 16467</strain>
    </source>
</reference>
<evidence type="ECO:0000313" key="10">
    <source>
        <dbReference type="Proteomes" id="UP000037558"/>
    </source>
</evidence>
<dbReference type="SUPFAM" id="SSF53706">
    <property type="entry name" value="Formate dehydrogenase/DMSO reductase, domains 1-3"/>
    <property type="match status" value="1"/>
</dbReference>
<keyword evidence="10" id="KW-1185">Reference proteome</keyword>
<dbReference type="Gene3D" id="3.40.228.10">
    <property type="entry name" value="Dimethylsulfoxide Reductase, domain 2"/>
    <property type="match status" value="1"/>
</dbReference>
<name>A0A0M0L4F3_9BACI</name>
<evidence type="ECO:0000256" key="3">
    <source>
        <dbReference type="ARBA" id="ARBA00022505"/>
    </source>
</evidence>
<dbReference type="OrthoDB" id="9803192at2"/>
<dbReference type="PANTHER" id="PTHR43742:SF6">
    <property type="entry name" value="OXIDOREDUCTASE YYAE-RELATED"/>
    <property type="match status" value="1"/>
</dbReference>
<dbReference type="PROSITE" id="PS00490">
    <property type="entry name" value="MOLYBDOPTERIN_PROK_2"/>
    <property type="match status" value="1"/>
</dbReference>
<dbReference type="Pfam" id="PF01568">
    <property type="entry name" value="Molydop_binding"/>
    <property type="match status" value="1"/>
</dbReference>
<dbReference type="InterPro" id="IPR006655">
    <property type="entry name" value="Mopterin_OxRdtase_prok_CS"/>
</dbReference>
<dbReference type="PROSITE" id="PS51669">
    <property type="entry name" value="4FE4S_MOW_BIS_MGD"/>
    <property type="match status" value="1"/>
</dbReference>
<evidence type="ECO:0000256" key="4">
    <source>
        <dbReference type="ARBA" id="ARBA00022723"/>
    </source>
</evidence>
<dbReference type="Proteomes" id="UP000037558">
    <property type="component" value="Unassembled WGS sequence"/>
</dbReference>
<dbReference type="InterPro" id="IPR009010">
    <property type="entry name" value="Asp_de-COase-like_dom_sf"/>
</dbReference>
<dbReference type="PANTHER" id="PTHR43742">
    <property type="entry name" value="TRIMETHYLAMINE-N-OXIDE REDUCTASE"/>
    <property type="match status" value="1"/>
</dbReference>
<keyword evidence="3" id="KW-0500">Molybdenum</keyword>
<dbReference type="InterPro" id="IPR006657">
    <property type="entry name" value="MoPterin_dinucl-bd_dom"/>
</dbReference>
<dbReference type="InterPro" id="IPR006656">
    <property type="entry name" value="Mopterin_OxRdtase"/>
</dbReference>
<dbReference type="Pfam" id="PF00384">
    <property type="entry name" value="Molybdopterin"/>
    <property type="match status" value="1"/>
</dbReference>
<keyword evidence="6" id="KW-0408">Iron</keyword>
<dbReference type="InterPro" id="IPR050612">
    <property type="entry name" value="Prok_Mopterin_Oxidored"/>
</dbReference>
<organism evidence="9 10">
    <name type="scientific">Priestia koreensis</name>
    <dbReference type="NCBI Taxonomy" id="284581"/>
    <lineage>
        <taxon>Bacteria</taxon>
        <taxon>Bacillati</taxon>
        <taxon>Bacillota</taxon>
        <taxon>Bacilli</taxon>
        <taxon>Bacillales</taxon>
        <taxon>Bacillaceae</taxon>
        <taxon>Priestia</taxon>
    </lineage>
</organism>
<dbReference type="SMART" id="SM00926">
    <property type="entry name" value="Molybdop_Fe4S4"/>
    <property type="match status" value="1"/>
</dbReference>
<gene>
    <name evidence="9" type="ORF">AMD01_12705</name>
</gene>
<dbReference type="PATRIC" id="fig|284581.3.peg.1527"/>
<dbReference type="GO" id="GO:0051536">
    <property type="term" value="F:iron-sulfur cluster binding"/>
    <property type="evidence" value="ECO:0007669"/>
    <property type="project" value="UniProtKB-KW"/>
</dbReference>
<keyword evidence="5" id="KW-0560">Oxidoreductase</keyword>
<dbReference type="Gene3D" id="3.30.2070.10">
    <property type="entry name" value="Formate dehydrogenase/DMSO reductase"/>
    <property type="match status" value="1"/>
</dbReference>
<dbReference type="RefSeq" id="WP_053401800.1">
    <property type="nucleotide sequence ID" value="NZ_LILC01000015.1"/>
</dbReference>
<dbReference type="GO" id="GO:0016491">
    <property type="term" value="F:oxidoreductase activity"/>
    <property type="evidence" value="ECO:0007669"/>
    <property type="project" value="UniProtKB-KW"/>
</dbReference>
<keyword evidence="4" id="KW-0479">Metal-binding</keyword>
<feature type="domain" description="4Fe-4S Mo/W bis-MGD-type" evidence="8">
    <location>
        <begin position="2"/>
        <end position="59"/>
    </location>
</feature>
<dbReference type="Gene3D" id="2.40.40.20">
    <property type="match status" value="1"/>
</dbReference>
<evidence type="ECO:0000256" key="1">
    <source>
        <dbReference type="ARBA" id="ARBA00001942"/>
    </source>
</evidence>
<dbReference type="Gene3D" id="2.20.25.90">
    <property type="entry name" value="ADC-like domains"/>
    <property type="match status" value="1"/>
</dbReference>
<evidence type="ECO:0000256" key="6">
    <source>
        <dbReference type="ARBA" id="ARBA00023004"/>
    </source>
</evidence>
<dbReference type="Gene3D" id="3.40.50.740">
    <property type="match status" value="1"/>
</dbReference>